<evidence type="ECO:0000313" key="1">
    <source>
        <dbReference type="EMBL" id="KTT23223.1"/>
    </source>
</evidence>
<name>A0A147H095_9BURK</name>
<evidence type="ECO:0000313" key="2">
    <source>
        <dbReference type="Proteomes" id="UP000072741"/>
    </source>
</evidence>
<keyword evidence="2" id="KW-1185">Reference proteome</keyword>
<comment type="caution">
    <text evidence="1">The sequence shown here is derived from an EMBL/GenBank/DDBJ whole genome shotgun (WGS) entry which is preliminary data.</text>
</comment>
<gene>
    <name evidence="1" type="ORF">NS331_08375</name>
</gene>
<reference evidence="1 2" key="1">
    <citation type="journal article" date="2016" name="Front. Microbiol.">
        <title>Genomic Resource of Rice Seed Associated Bacteria.</title>
        <authorList>
            <person name="Midha S."/>
            <person name="Bansal K."/>
            <person name="Sharma S."/>
            <person name="Kumar N."/>
            <person name="Patil P.P."/>
            <person name="Chaudhry V."/>
            <person name="Patil P.B."/>
        </authorList>
    </citation>
    <scope>NUCLEOTIDE SEQUENCE [LARGE SCALE GENOMIC DNA]</scope>
    <source>
        <strain evidence="1 2">NS331</strain>
    </source>
</reference>
<dbReference type="Proteomes" id="UP000072741">
    <property type="component" value="Unassembled WGS sequence"/>
</dbReference>
<dbReference type="AlphaFoldDB" id="A0A147H095"/>
<organism evidence="1 2">
    <name type="scientific">Pseudacidovorax intermedius</name>
    <dbReference type="NCBI Taxonomy" id="433924"/>
    <lineage>
        <taxon>Bacteria</taxon>
        <taxon>Pseudomonadati</taxon>
        <taxon>Pseudomonadota</taxon>
        <taxon>Betaproteobacteria</taxon>
        <taxon>Burkholderiales</taxon>
        <taxon>Comamonadaceae</taxon>
        <taxon>Pseudacidovorax</taxon>
    </lineage>
</organism>
<dbReference type="EMBL" id="LDSL01000051">
    <property type="protein sequence ID" value="KTT23223.1"/>
    <property type="molecule type" value="Genomic_DNA"/>
</dbReference>
<accession>A0A147H095</accession>
<protein>
    <submittedName>
        <fullName evidence="1">Uncharacterized protein</fullName>
    </submittedName>
</protein>
<proteinExistence type="predicted"/>
<sequence>MQLDVFYPPAPPAQLEAARAAALAVFGAADVDPYNAWLAWAEELRWLECGCDDAYRPSDNARRLMDLHSRAQMAANSVLGVSDGEVVTLDFVER</sequence>